<reference evidence="2" key="1">
    <citation type="submission" date="2021-02" db="EMBL/GenBank/DDBJ databases">
        <authorList>
            <person name="Dougan E. K."/>
            <person name="Rhodes N."/>
            <person name="Thang M."/>
            <person name="Chan C."/>
        </authorList>
    </citation>
    <scope>NUCLEOTIDE SEQUENCE</scope>
</reference>
<protein>
    <recommendedName>
        <fullName evidence="4">Endonuclease/exonuclease/phosphatase domain-containing protein</fullName>
    </recommendedName>
</protein>
<dbReference type="Gene3D" id="3.60.10.10">
    <property type="entry name" value="Endonuclease/exonuclease/phosphatase"/>
    <property type="match status" value="1"/>
</dbReference>
<name>A0A812WJR2_9DINO</name>
<feature type="region of interest" description="Disordered" evidence="1">
    <location>
        <begin position="429"/>
        <end position="556"/>
    </location>
</feature>
<evidence type="ECO:0000313" key="2">
    <source>
        <dbReference type="EMBL" id="CAE7692444.1"/>
    </source>
</evidence>
<evidence type="ECO:0000313" key="3">
    <source>
        <dbReference type="Proteomes" id="UP000601435"/>
    </source>
</evidence>
<evidence type="ECO:0008006" key="4">
    <source>
        <dbReference type="Google" id="ProtNLM"/>
    </source>
</evidence>
<gene>
    <name evidence="2" type="ORF">SNEC2469_LOCUS19948</name>
</gene>
<feature type="compositionally biased region" description="Basic and acidic residues" evidence="1">
    <location>
        <begin position="429"/>
        <end position="463"/>
    </location>
</feature>
<feature type="non-terminal residue" evidence="2">
    <location>
        <position position="1"/>
    </location>
</feature>
<organism evidence="2 3">
    <name type="scientific">Symbiodinium necroappetens</name>
    <dbReference type="NCBI Taxonomy" id="1628268"/>
    <lineage>
        <taxon>Eukaryota</taxon>
        <taxon>Sar</taxon>
        <taxon>Alveolata</taxon>
        <taxon>Dinophyceae</taxon>
        <taxon>Suessiales</taxon>
        <taxon>Symbiodiniaceae</taxon>
        <taxon>Symbiodinium</taxon>
    </lineage>
</organism>
<dbReference type="Proteomes" id="UP000601435">
    <property type="component" value="Unassembled WGS sequence"/>
</dbReference>
<dbReference type="EMBL" id="CAJNJA010034409">
    <property type="protein sequence ID" value="CAE7692444.1"/>
    <property type="molecule type" value="Genomic_DNA"/>
</dbReference>
<dbReference type="OrthoDB" id="10555140at2759"/>
<evidence type="ECO:0000256" key="1">
    <source>
        <dbReference type="SAM" id="MobiDB-lite"/>
    </source>
</evidence>
<dbReference type="SUPFAM" id="SSF56219">
    <property type="entry name" value="DNase I-like"/>
    <property type="match status" value="1"/>
</dbReference>
<sequence length="556" mass="60907">SEQLAEGVHFTEAAGILLLLWAQVMTYNIGGISGEAYPVFCEWLMRQREADIVLVQELHWGCGQNENTWLIGKWQAIVSADPANRYSGVGRLLHVRCETAKIVVDVVCLYQWAVDGRRGVLDGSARNISEDFMQILQLNQLVLLNTWGVARIQTCYSDLPGPDTMAQQAAEVHDMGTVYRIIRHIAIQDYFAAADDSPDPVWQLCPEVFSVYLHRELSASIANSHEYPPEISEPLGLQDPSVKIFATVLKHKVMEQAGPAQQRNAQGRWVSVGTPHQPLLIPREADARFLRAVARQQLAFLSECGSGASTGLPVLLPCGTHLEVPAAVRKRAREYTEHTVDGMRAPFCTDALLPFPQVAVKLRPGSSWGDRDGASLASLKQHLRLAHADVYTRYQAEAESRKHSMDVTIENQAALAQAEYAEVFGMGAAEKEKEKDKDKEPNPDPWAEQERKPKYSRGEEKGGKGGSWSSGSGWDPKKSWGQQAGRGRPEPGGRGLGSADAVPAASNGASLVEARAGAQHGPCRDRVHAVSGYPDAPPNVVSAERRIGQRKTPRAP</sequence>
<feature type="compositionally biased region" description="Low complexity" evidence="1">
    <location>
        <begin position="467"/>
        <end position="486"/>
    </location>
</feature>
<proteinExistence type="predicted"/>
<dbReference type="AlphaFoldDB" id="A0A812WJR2"/>
<comment type="caution">
    <text evidence="2">The sequence shown here is derived from an EMBL/GenBank/DDBJ whole genome shotgun (WGS) entry which is preliminary data.</text>
</comment>
<keyword evidence="3" id="KW-1185">Reference proteome</keyword>
<dbReference type="InterPro" id="IPR036691">
    <property type="entry name" value="Endo/exonu/phosph_ase_sf"/>
</dbReference>
<accession>A0A812WJR2</accession>